<protein>
    <submittedName>
        <fullName evidence="1">16641_t:CDS:1</fullName>
    </submittedName>
</protein>
<dbReference type="EMBL" id="CAJVPW010000091">
    <property type="protein sequence ID" value="CAG8442548.1"/>
    <property type="molecule type" value="Genomic_DNA"/>
</dbReference>
<gene>
    <name evidence="1" type="ORF">SPELUC_LOCUS284</name>
</gene>
<dbReference type="Proteomes" id="UP000789366">
    <property type="component" value="Unassembled WGS sequence"/>
</dbReference>
<sequence length="472" mass="53691">MSDSSDFGTAFELTENAVSPSAAQQPGVSSSSGTTQLRVKKPPYPLIIPTTQPTMSGSRIKLNTPTRTTKTAQKLVLLPEEAEVPPSELSDYAETPVTPLVSHIPVNNVYDSTDAERMPKESREINKYSRATAYCTAEGYYLKKLLKFLRDEHNVQPMLYDECVYAPYHFPLLKGRNTNISSSIAIRSPNGHSFMERQIENYENNEVNSYFVMSENEDGYDNVEPLSKPTQNTLTNIGEVFYFDYGVVVFWNMTEDQEQMILDDLARSNVTVRLLKTEDVECETFHFQYDLNSTRQPRIFNDMITLKSDNHMIKLTISHAMSQSTKLALYEWQMESTIGRTMHIPKMLAQTGRLDLNRIQVTKLSGEMFKLRMNVNLVSNVLDTPEIFWAEPSLDPLYSAIRAYLEISQRVTLLNDRCKVISDLLDMLREDVGDEKRSRYVGGFNDVSLPKMNIPSSGLVWLLSDTSLKAEK</sequence>
<keyword evidence="2" id="KW-1185">Reference proteome</keyword>
<comment type="caution">
    <text evidence="1">The sequence shown here is derived from an EMBL/GenBank/DDBJ whole genome shotgun (WGS) entry which is preliminary data.</text>
</comment>
<name>A0ACA9JYP8_9GLOM</name>
<accession>A0ACA9JYP8</accession>
<reference evidence="1" key="1">
    <citation type="submission" date="2021-06" db="EMBL/GenBank/DDBJ databases">
        <authorList>
            <person name="Kallberg Y."/>
            <person name="Tangrot J."/>
            <person name="Rosling A."/>
        </authorList>
    </citation>
    <scope>NUCLEOTIDE SEQUENCE</scope>
    <source>
        <strain evidence="1">28 12/20/2015</strain>
    </source>
</reference>
<evidence type="ECO:0000313" key="1">
    <source>
        <dbReference type="EMBL" id="CAG8442548.1"/>
    </source>
</evidence>
<proteinExistence type="predicted"/>
<organism evidence="1 2">
    <name type="scientific">Cetraspora pellucida</name>
    <dbReference type="NCBI Taxonomy" id="1433469"/>
    <lineage>
        <taxon>Eukaryota</taxon>
        <taxon>Fungi</taxon>
        <taxon>Fungi incertae sedis</taxon>
        <taxon>Mucoromycota</taxon>
        <taxon>Glomeromycotina</taxon>
        <taxon>Glomeromycetes</taxon>
        <taxon>Diversisporales</taxon>
        <taxon>Gigasporaceae</taxon>
        <taxon>Cetraspora</taxon>
    </lineage>
</organism>
<evidence type="ECO:0000313" key="2">
    <source>
        <dbReference type="Proteomes" id="UP000789366"/>
    </source>
</evidence>